<evidence type="ECO:0000313" key="13">
    <source>
        <dbReference type="EMBL" id="ENI09256.1"/>
    </source>
</evidence>
<dbReference type="Gene3D" id="3.40.50.720">
    <property type="entry name" value="NAD(P)-binding Rossmann-like Domain"/>
    <property type="match status" value="1"/>
</dbReference>
<dbReference type="UniPathway" id="UPA00554">
    <property type="reaction ID" value="UER00611"/>
</dbReference>
<dbReference type="NCBIfam" id="TIGR01771">
    <property type="entry name" value="L-LDH-NAD"/>
    <property type="match status" value="1"/>
</dbReference>
<evidence type="ECO:0000256" key="3">
    <source>
        <dbReference type="ARBA" id="ARBA00012967"/>
    </source>
</evidence>
<dbReference type="SMART" id="SM00184">
    <property type="entry name" value="RING"/>
    <property type="match status" value="1"/>
</dbReference>
<protein>
    <recommendedName>
        <fullName evidence="3">L-lactate dehydrogenase</fullName>
        <ecNumber evidence="3">1.1.1.27</ecNumber>
    </recommendedName>
</protein>
<evidence type="ECO:0000256" key="11">
    <source>
        <dbReference type="SAM" id="MobiDB-lite"/>
    </source>
</evidence>
<dbReference type="InterPro" id="IPR011304">
    <property type="entry name" value="L-lactate_DH"/>
</dbReference>
<evidence type="ECO:0000313" key="14">
    <source>
        <dbReference type="Proteomes" id="UP000012338"/>
    </source>
</evidence>
<evidence type="ECO:0000256" key="8">
    <source>
        <dbReference type="ARBA" id="ARBA00023027"/>
    </source>
</evidence>
<dbReference type="InterPro" id="IPR013083">
    <property type="entry name" value="Znf_RING/FYVE/PHD"/>
</dbReference>
<keyword evidence="5 10" id="KW-0863">Zinc-finger</keyword>
<evidence type="ECO:0000256" key="4">
    <source>
        <dbReference type="ARBA" id="ARBA00022723"/>
    </source>
</evidence>
<accession>N4XSB7</accession>
<evidence type="ECO:0000256" key="10">
    <source>
        <dbReference type="PROSITE-ProRule" id="PRU00175"/>
    </source>
</evidence>
<dbReference type="InterPro" id="IPR001236">
    <property type="entry name" value="Lactate/malate_DH_N"/>
</dbReference>
<keyword evidence="6" id="KW-0862">Zinc</keyword>
<evidence type="ECO:0000256" key="1">
    <source>
        <dbReference type="ARBA" id="ARBA00004843"/>
    </source>
</evidence>
<dbReference type="CDD" id="cd00300">
    <property type="entry name" value="LDH_like"/>
    <property type="match status" value="1"/>
</dbReference>
<reference evidence="13 14" key="1">
    <citation type="journal article" date="2012" name="PLoS Pathog.">
        <title>Diverse lifestyles and strategies of plant pathogenesis encoded in the genomes of eighteen Dothideomycetes fungi.</title>
        <authorList>
            <person name="Ohm R.A."/>
            <person name="Feau N."/>
            <person name="Henrissat B."/>
            <person name="Schoch C.L."/>
            <person name="Horwitz B.A."/>
            <person name="Barry K.W."/>
            <person name="Condon B.J."/>
            <person name="Copeland A.C."/>
            <person name="Dhillon B."/>
            <person name="Glaser F."/>
            <person name="Hesse C.N."/>
            <person name="Kosti I."/>
            <person name="LaButti K."/>
            <person name="Lindquist E.A."/>
            <person name="Lucas S."/>
            <person name="Salamov A.A."/>
            <person name="Bradshaw R.E."/>
            <person name="Ciuffetti L."/>
            <person name="Hamelin R.C."/>
            <person name="Kema G.H.J."/>
            <person name="Lawrence C."/>
            <person name="Scott J.A."/>
            <person name="Spatafora J.W."/>
            <person name="Turgeon B.G."/>
            <person name="de Wit P.J.G.M."/>
            <person name="Zhong S."/>
            <person name="Goodwin S.B."/>
            <person name="Grigoriev I.V."/>
        </authorList>
    </citation>
    <scope>NUCLEOTIDE SEQUENCE [LARGE SCALE GENOMIC DNA]</scope>
    <source>
        <strain evidence="14">C4 / ATCC 48331 / race T</strain>
    </source>
</reference>
<dbReference type="InterPro" id="IPR017907">
    <property type="entry name" value="Znf_RING_CS"/>
</dbReference>
<feature type="compositionally biased region" description="Basic and acidic residues" evidence="11">
    <location>
        <begin position="164"/>
        <end position="173"/>
    </location>
</feature>
<evidence type="ECO:0000259" key="12">
    <source>
        <dbReference type="PROSITE" id="PS50089"/>
    </source>
</evidence>
<feature type="region of interest" description="Disordered" evidence="11">
    <location>
        <begin position="1"/>
        <end position="182"/>
    </location>
</feature>
<organism evidence="13 14">
    <name type="scientific">Cochliobolus heterostrophus (strain C4 / ATCC 48331 / race T)</name>
    <name type="common">Southern corn leaf blight fungus</name>
    <name type="synonym">Bipolaris maydis</name>
    <dbReference type="NCBI Taxonomy" id="665024"/>
    <lineage>
        <taxon>Eukaryota</taxon>
        <taxon>Fungi</taxon>
        <taxon>Dikarya</taxon>
        <taxon>Ascomycota</taxon>
        <taxon>Pezizomycotina</taxon>
        <taxon>Dothideomycetes</taxon>
        <taxon>Pleosporomycetidae</taxon>
        <taxon>Pleosporales</taxon>
        <taxon>Pleosporineae</taxon>
        <taxon>Pleosporaceae</taxon>
        <taxon>Bipolaris</taxon>
    </lineage>
</organism>
<dbReference type="EMBL" id="KB733446">
    <property type="protein sequence ID" value="ENI09256.1"/>
    <property type="molecule type" value="Genomic_DNA"/>
</dbReference>
<feature type="domain" description="RING-type" evidence="12">
    <location>
        <begin position="223"/>
        <end position="272"/>
    </location>
</feature>
<comment type="catalytic activity">
    <reaction evidence="9">
        <text>(S)-lactate + NAD(+) = pyruvate + NADH + H(+)</text>
        <dbReference type="Rhea" id="RHEA:23444"/>
        <dbReference type="ChEBI" id="CHEBI:15361"/>
        <dbReference type="ChEBI" id="CHEBI:15378"/>
        <dbReference type="ChEBI" id="CHEBI:16651"/>
        <dbReference type="ChEBI" id="CHEBI:57540"/>
        <dbReference type="ChEBI" id="CHEBI:57945"/>
        <dbReference type="EC" id="1.1.1.27"/>
    </reaction>
</comment>
<evidence type="ECO:0000256" key="9">
    <source>
        <dbReference type="ARBA" id="ARBA00049258"/>
    </source>
</evidence>
<proteinExistence type="inferred from homology"/>
<comment type="pathway">
    <text evidence="1">Fermentation; pyruvate fermentation to lactate; (S)-lactate from pyruvate: step 1/1.</text>
</comment>
<dbReference type="InterPro" id="IPR001841">
    <property type="entry name" value="Znf_RING"/>
</dbReference>
<dbReference type="InterPro" id="IPR036291">
    <property type="entry name" value="NAD(P)-bd_dom_sf"/>
</dbReference>
<name>N4XSB7_COCH4</name>
<dbReference type="PROSITE" id="PS50089">
    <property type="entry name" value="ZF_RING_2"/>
    <property type="match status" value="1"/>
</dbReference>
<feature type="compositionally biased region" description="Basic and acidic residues" evidence="11">
    <location>
        <begin position="1"/>
        <end position="10"/>
    </location>
</feature>
<dbReference type="GO" id="GO:0004459">
    <property type="term" value="F:L-lactate dehydrogenase (NAD+) activity"/>
    <property type="evidence" value="ECO:0007669"/>
    <property type="project" value="UniProtKB-EC"/>
</dbReference>
<dbReference type="PRINTS" id="PR00086">
    <property type="entry name" value="LLDHDRGNASE"/>
</dbReference>
<dbReference type="SUPFAM" id="SSF56327">
    <property type="entry name" value="LDH C-terminal domain-like"/>
    <property type="match status" value="1"/>
</dbReference>
<dbReference type="GeneID" id="25848149"/>
<comment type="similarity">
    <text evidence="2">Belongs to the LDH/MDH superfamily. LDH family.</text>
</comment>
<reference evidence="14" key="2">
    <citation type="journal article" date="2013" name="PLoS Genet.">
        <title>Comparative genome structure, secondary metabolite, and effector coding capacity across Cochliobolus pathogens.</title>
        <authorList>
            <person name="Condon B.J."/>
            <person name="Leng Y."/>
            <person name="Wu D."/>
            <person name="Bushley K.E."/>
            <person name="Ohm R.A."/>
            <person name="Otillar R."/>
            <person name="Martin J."/>
            <person name="Schackwitz W."/>
            <person name="Grimwood J."/>
            <person name="MohdZainudin N."/>
            <person name="Xue C."/>
            <person name="Wang R."/>
            <person name="Manning V.A."/>
            <person name="Dhillon B."/>
            <person name="Tu Z.J."/>
            <person name="Steffenson B.J."/>
            <person name="Salamov A."/>
            <person name="Sun H."/>
            <person name="Lowry S."/>
            <person name="LaButti K."/>
            <person name="Han J."/>
            <person name="Copeland A."/>
            <person name="Lindquist E."/>
            <person name="Barry K."/>
            <person name="Schmutz J."/>
            <person name="Baker S.E."/>
            <person name="Ciuffetti L.M."/>
            <person name="Grigoriev I.V."/>
            <person name="Zhong S."/>
            <person name="Turgeon B.G."/>
        </authorList>
    </citation>
    <scope>NUCLEOTIDE SEQUENCE [LARGE SCALE GENOMIC DNA]</scope>
    <source>
        <strain evidence="14">C4 / ATCC 48331 / race T</strain>
    </source>
</reference>
<keyword evidence="4" id="KW-0479">Metal-binding</keyword>
<feature type="compositionally biased region" description="Polar residues" evidence="11">
    <location>
        <begin position="14"/>
        <end position="23"/>
    </location>
</feature>
<keyword evidence="8" id="KW-0520">NAD</keyword>
<dbReference type="SUPFAM" id="SSF51735">
    <property type="entry name" value="NAD(P)-binding Rossmann-fold domains"/>
    <property type="match status" value="1"/>
</dbReference>
<evidence type="ECO:0000256" key="6">
    <source>
        <dbReference type="ARBA" id="ARBA00022833"/>
    </source>
</evidence>
<keyword evidence="14" id="KW-1185">Reference proteome</keyword>
<sequence length="672" mass="72641">MSADHAHLDDNDIASPTHSSHTPDNLDPDGRASPSPSPSGIGAFFDDEYAATAAATAATAADRQSEEPYRAPPLPFSTGFFDHILNPAGLDHGRYSPFDWRPYRPLQPEMPPTTRAHPQGSQASQRPDRLANGYVDLTSAPDSPPRTRKRQSPTPGPSAKRRKREDGTAKEAKQQSVEPVTVEEVDLTENSSVQQVLQKQREDAVKAQARPDEAFTTFNSFNCVICMDNPTDLTATACGHLFCHTCLMEALIAGENRTGPHETKRSQCPVCRKTISRNKPSDVIPLLLKKGLSTQPRKKKTAAPAATASPKFCIRSPYLMLRHLLASSEKITAPTSKVYTIHETDLQQFRICISLKAGRYIYSGPLVIATASRKIAILGAGDVGATIAYSLIMDPVAGDILIVDPKEEVRDAQVQDLSDATFHGNTTTRIRSGTHKEAGQCDIVVITAGAKQKKGESRTDLIGRNKAILESAISDMKPFRPDTVLLLVANPVDVLTYFAQHFSGLPKQQVIGSGTFLDSARLRGILALKAEVAASSIDAYVLGEHGESQFVAWSLASIGGVPLDEAIESSQSIDKKAIAEETKNKATKIIQSKGATNYGIGGVAASICKSILFDQRNIRPVSHYQDDLNVCLSVLAVLGRKGIVKSVPMPLSSEEKELLKKSAKALREVIEA</sequence>
<feature type="compositionally biased region" description="Low complexity" evidence="11">
    <location>
        <begin position="50"/>
        <end position="61"/>
    </location>
</feature>
<dbReference type="GO" id="GO:0008270">
    <property type="term" value="F:zinc ion binding"/>
    <property type="evidence" value="ECO:0007669"/>
    <property type="project" value="UniProtKB-KW"/>
</dbReference>
<dbReference type="PANTHER" id="PTHR43128:SF16">
    <property type="entry name" value="L-LACTATE DEHYDROGENASE"/>
    <property type="match status" value="1"/>
</dbReference>
<evidence type="ECO:0000256" key="5">
    <source>
        <dbReference type="ARBA" id="ARBA00022771"/>
    </source>
</evidence>
<evidence type="ECO:0000256" key="2">
    <source>
        <dbReference type="ARBA" id="ARBA00006054"/>
    </source>
</evidence>
<dbReference type="GO" id="GO:0006089">
    <property type="term" value="P:lactate metabolic process"/>
    <property type="evidence" value="ECO:0007669"/>
    <property type="project" value="TreeGrafter"/>
</dbReference>
<dbReference type="EC" id="1.1.1.27" evidence="3"/>
<dbReference type="Gene3D" id="3.90.110.10">
    <property type="entry name" value="Lactate dehydrogenase/glycoside hydrolase, family 4, C-terminal"/>
    <property type="match status" value="1"/>
</dbReference>
<dbReference type="PANTHER" id="PTHR43128">
    <property type="entry name" value="L-2-HYDROXYCARBOXYLATE DEHYDROGENASE (NAD(P)(+))"/>
    <property type="match status" value="1"/>
</dbReference>
<dbReference type="InterPro" id="IPR001557">
    <property type="entry name" value="L-lactate/malate_DH"/>
</dbReference>
<evidence type="ECO:0000256" key="7">
    <source>
        <dbReference type="ARBA" id="ARBA00023002"/>
    </source>
</evidence>
<dbReference type="AlphaFoldDB" id="N4XSB7"/>
<dbReference type="Proteomes" id="UP000012338">
    <property type="component" value="Unassembled WGS sequence"/>
</dbReference>
<dbReference type="GO" id="GO:0005737">
    <property type="term" value="C:cytoplasm"/>
    <property type="evidence" value="ECO:0007669"/>
    <property type="project" value="InterPro"/>
</dbReference>
<dbReference type="InterPro" id="IPR015955">
    <property type="entry name" value="Lactate_DH/Glyco_Ohase_4_C"/>
</dbReference>
<dbReference type="SUPFAM" id="SSF57850">
    <property type="entry name" value="RING/U-box"/>
    <property type="match status" value="1"/>
</dbReference>
<dbReference type="Pfam" id="PF00056">
    <property type="entry name" value="Ldh_1_N"/>
    <property type="match status" value="1"/>
</dbReference>
<dbReference type="PROSITE" id="PS00518">
    <property type="entry name" value="ZF_RING_1"/>
    <property type="match status" value="1"/>
</dbReference>
<dbReference type="HOGENOM" id="CLU_025456_0_0_1"/>
<dbReference type="Pfam" id="PF13920">
    <property type="entry name" value="zf-C3HC4_3"/>
    <property type="match status" value="1"/>
</dbReference>
<gene>
    <name evidence="13" type="ORF">COCC4DRAFT_78407</name>
</gene>
<dbReference type="RefSeq" id="XP_014083165.1">
    <property type="nucleotide sequence ID" value="XM_014227690.1"/>
</dbReference>
<dbReference type="OrthoDB" id="6270329at2759"/>
<keyword evidence="7" id="KW-0560">Oxidoreductase</keyword>
<dbReference type="InterPro" id="IPR022383">
    <property type="entry name" value="Lactate/malate_DH_C"/>
</dbReference>
<dbReference type="Pfam" id="PF02866">
    <property type="entry name" value="Ldh_1_C"/>
    <property type="match status" value="1"/>
</dbReference>
<dbReference type="Gene3D" id="3.30.40.10">
    <property type="entry name" value="Zinc/RING finger domain, C3HC4 (zinc finger)"/>
    <property type="match status" value="1"/>
</dbReference>